<evidence type="ECO:0000313" key="11">
    <source>
        <dbReference type="Proteomes" id="UP000199139"/>
    </source>
</evidence>
<evidence type="ECO:0000259" key="8">
    <source>
        <dbReference type="Pfam" id="PF22642"/>
    </source>
</evidence>
<keyword evidence="12" id="KW-1185">Reference proteome</keyword>
<dbReference type="InterPro" id="IPR013033">
    <property type="entry name" value="MinC"/>
</dbReference>
<evidence type="ECO:0000256" key="6">
    <source>
        <dbReference type="HAMAP-Rule" id="MF_00267"/>
    </source>
</evidence>
<dbReference type="AlphaFoldDB" id="A0A1I6PJL7"/>
<evidence type="ECO:0000313" key="12">
    <source>
        <dbReference type="Proteomes" id="UP000321773"/>
    </source>
</evidence>
<dbReference type="PANTHER" id="PTHR34108">
    <property type="entry name" value="SEPTUM SITE-DETERMINING PROTEIN MINC"/>
    <property type="match status" value="1"/>
</dbReference>
<dbReference type="EMBL" id="BJWJ01000005">
    <property type="protein sequence ID" value="GEM03802.1"/>
    <property type="molecule type" value="Genomic_DNA"/>
</dbReference>
<organism evidence="10 11">
    <name type="scientific">Halolactibacillus miurensis</name>
    <dbReference type="NCBI Taxonomy" id="306541"/>
    <lineage>
        <taxon>Bacteria</taxon>
        <taxon>Bacillati</taxon>
        <taxon>Bacillota</taxon>
        <taxon>Bacilli</taxon>
        <taxon>Bacillales</taxon>
        <taxon>Bacillaceae</taxon>
        <taxon>Halolactibacillus</taxon>
    </lineage>
</organism>
<dbReference type="InterPro" id="IPR016098">
    <property type="entry name" value="CAP/MinC_C"/>
</dbReference>
<dbReference type="GO" id="GO:0000917">
    <property type="term" value="P:division septum assembly"/>
    <property type="evidence" value="ECO:0007669"/>
    <property type="project" value="UniProtKB-KW"/>
</dbReference>
<evidence type="ECO:0000256" key="1">
    <source>
        <dbReference type="ARBA" id="ARBA00006291"/>
    </source>
</evidence>
<dbReference type="SUPFAM" id="SSF63848">
    <property type="entry name" value="Cell-division inhibitor MinC, C-terminal domain"/>
    <property type="match status" value="1"/>
</dbReference>
<evidence type="ECO:0000256" key="3">
    <source>
        <dbReference type="ARBA" id="ARBA00023210"/>
    </source>
</evidence>
<dbReference type="Proteomes" id="UP000199139">
    <property type="component" value="Unassembled WGS sequence"/>
</dbReference>
<proteinExistence type="inferred from homology"/>
<accession>A0A1I6PJL7</accession>
<dbReference type="GO" id="GO:0000902">
    <property type="term" value="P:cell morphogenesis"/>
    <property type="evidence" value="ECO:0007669"/>
    <property type="project" value="InterPro"/>
</dbReference>
<keyword evidence="4 6" id="KW-0131">Cell cycle</keyword>
<dbReference type="InterPro" id="IPR005526">
    <property type="entry name" value="Septum_form_inhib_MinC_C"/>
</dbReference>
<dbReference type="OrthoDB" id="9790810at2"/>
<keyword evidence="3 6" id="KW-0717">Septation</keyword>
<evidence type="ECO:0000313" key="9">
    <source>
        <dbReference type="EMBL" id="GEM03802.1"/>
    </source>
</evidence>
<dbReference type="Gene3D" id="3.30.160.540">
    <property type="match status" value="1"/>
</dbReference>
<evidence type="ECO:0000256" key="4">
    <source>
        <dbReference type="ARBA" id="ARBA00023306"/>
    </source>
</evidence>
<feature type="domain" description="Septum site-determining protein MinC N-terminal" evidence="8">
    <location>
        <begin position="7"/>
        <end position="83"/>
    </location>
</feature>
<dbReference type="PANTHER" id="PTHR34108:SF1">
    <property type="entry name" value="SEPTUM SITE-DETERMINING PROTEIN MINC"/>
    <property type="match status" value="1"/>
</dbReference>
<dbReference type="Gene3D" id="2.160.20.70">
    <property type="match status" value="1"/>
</dbReference>
<feature type="domain" description="Septum formation inhibitor MinC C-terminal" evidence="7">
    <location>
        <begin position="105"/>
        <end position="202"/>
    </location>
</feature>
<dbReference type="Pfam" id="PF03775">
    <property type="entry name" value="MinC_C"/>
    <property type="match status" value="1"/>
</dbReference>
<name>A0A1I6PJL7_9BACI</name>
<dbReference type="InterPro" id="IPR055219">
    <property type="entry name" value="MinC_N_1"/>
</dbReference>
<comment type="similarity">
    <text evidence="1 6">Belongs to the MinC family.</text>
</comment>
<reference evidence="9 12" key="2">
    <citation type="submission" date="2019-07" db="EMBL/GenBank/DDBJ databases">
        <title>Whole genome shotgun sequence of Halolactibacillus miurensis NBRC 100873.</title>
        <authorList>
            <person name="Hosoyama A."/>
            <person name="Uohara A."/>
            <person name="Ohji S."/>
            <person name="Ichikawa N."/>
        </authorList>
    </citation>
    <scope>NUCLEOTIDE SEQUENCE [LARGE SCALE GENOMIC DNA]</scope>
    <source>
        <strain evidence="9 12">NBRC 100873</strain>
    </source>
</reference>
<comment type="function">
    <text evidence="6">Cell division inhibitor that blocks the formation of polar Z ring septums. Rapidly oscillates between the poles of the cell to destabilize FtsZ filaments that have formed before they mature into polar Z rings. Prevents FtsZ polymerization.</text>
</comment>
<gene>
    <name evidence="6 9" type="primary">minC</name>
    <name evidence="9" type="ORF">HMI01_07900</name>
    <name evidence="10" type="ORF">SAMN05421668_10225</name>
</gene>
<sequence length="225" mass="24926">MSQKPLVMIKGTRDGLTLFLSDDAPFHAVKEQLIDMLNQDDFDEVDSLITIKVELGNRLLHTDEKEELKTLIQSKRRLVVQDIVSHVITKQEALALKEASDIHLHTRPVRSGQVVDIVGDVLVIGDVNPGGTVKATGNVFVLGALRGIAHAGYEGNTDVVIAASLMNPVQLRIAELYSRAPDYETDGVYMECAYIDDGQIIMDRLQHVMKKRPVINGFERSVLNV</sequence>
<evidence type="ECO:0000259" key="7">
    <source>
        <dbReference type="Pfam" id="PF03775"/>
    </source>
</evidence>
<dbReference type="GO" id="GO:1901891">
    <property type="term" value="P:regulation of cell septum assembly"/>
    <property type="evidence" value="ECO:0007669"/>
    <property type="project" value="InterPro"/>
</dbReference>
<dbReference type="Pfam" id="PF22642">
    <property type="entry name" value="MinC_N_1"/>
    <property type="match status" value="1"/>
</dbReference>
<dbReference type="InterPro" id="IPR036145">
    <property type="entry name" value="MinC_C_sf"/>
</dbReference>
<dbReference type="NCBIfam" id="TIGR01222">
    <property type="entry name" value="minC"/>
    <property type="match status" value="1"/>
</dbReference>
<dbReference type="STRING" id="306541.SAMN05421668_10225"/>
<keyword evidence="2 6" id="KW-0132">Cell division</keyword>
<reference evidence="10 11" key="1">
    <citation type="submission" date="2016-10" db="EMBL/GenBank/DDBJ databases">
        <authorList>
            <person name="de Groot N.N."/>
        </authorList>
    </citation>
    <scope>NUCLEOTIDE SEQUENCE [LARGE SCALE GENOMIC DNA]</scope>
    <source>
        <strain evidence="10 11">DSM 17074</strain>
    </source>
</reference>
<evidence type="ECO:0000256" key="5">
    <source>
        <dbReference type="ARBA" id="ARBA00046874"/>
    </source>
</evidence>
<comment type="subunit">
    <text evidence="5 6">Interacts with MinD and FtsZ.</text>
</comment>
<dbReference type="Proteomes" id="UP000321773">
    <property type="component" value="Unassembled WGS sequence"/>
</dbReference>
<dbReference type="RefSeq" id="WP_089852800.1">
    <property type="nucleotide sequence ID" value="NZ_BJWJ01000005.1"/>
</dbReference>
<dbReference type="HAMAP" id="MF_00267">
    <property type="entry name" value="MinC"/>
    <property type="match status" value="1"/>
</dbReference>
<evidence type="ECO:0000256" key="2">
    <source>
        <dbReference type="ARBA" id="ARBA00022618"/>
    </source>
</evidence>
<evidence type="ECO:0000313" key="10">
    <source>
        <dbReference type="EMBL" id="SFS40422.1"/>
    </source>
</evidence>
<dbReference type="EMBL" id="FPAI01000002">
    <property type="protein sequence ID" value="SFS40422.1"/>
    <property type="molecule type" value="Genomic_DNA"/>
</dbReference>
<protein>
    <recommendedName>
        <fullName evidence="6">Probable septum site-determining protein MinC</fullName>
    </recommendedName>
</protein>